<dbReference type="Pfam" id="PF07975">
    <property type="entry name" value="C1_4"/>
    <property type="match status" value="1"/>
</dbReference>
<dbReference type="InterPro" id="IPR000433">
    <property type="entry name" value="Znf_ZZ"/>
</dbReference>
<accession>A0A183BL33</accession>
<dbReference type="AlphaFoldDB" id="A0A183BL33"/>
<dbReference type="Proteomes" id="UP000050741">
    <property type="component" value="Unassembled WGS sequence"/>
</dbReference>
<keyword evidence="2" id="KW-0863">Zinc-finger</keyword>
<dbReference type="PANTHER" id="PTHR12695">
    <property type="entry name" value="GENERAL TRANSCRIPTION FACTOR IIH SUBUNIT 2"/>
    <property type="match status" value="1"/>
</dbReference>
<evidence type="ECO:0000256" key="1">
    <source>
        <dbReference type="ARBA" id="ARBA00022723"/>
    </source>
</evidence>
<protein>
    <submittedName>
        <fullName evidence="6">ZZ-type domain-containing protein</fullName>
    </submittedName>
</protein>
<dbReference type="InterPro" id="IPR007198">
    <property type="entry name" value="Ssl1-like"/>
</dbReference>
<keyword evidence="3" id="KW-0862">Zinc</keyword>
<dbReference type="SMART" id="SM01047">
    <property type="entry name" value="C1_4"/>
    <property type="match status" value="1"/>
</dbReference>
<dbReference type="PROSITE" id="PS01357">
    <property type="entry name" value="ZF_ZZ_1"/>
    <property type="match status" value="1"/>
</dbReference>
<dbReference type="GO" id="GO:0008270">
    <property type="term" value="F:zinc ion binding"/>
    <property type="evidence" value="ECO:0007669"/>
    <property type="project" value="UniProtKB-KW"/>
</dbReference>
<dbReference type="SUPFAM" id="SSF57889">
    <property type="entry name" value="Cysteine-rich domain"/>
    <property type="match status" value="1"/>
</dbReference>
<name>A0A183BL33_GLOPA</name>
<dbReference type="SUPFAM" id="SSF53300">
    <property type="entry name" value="vWA-like"/>
    <property type="match status" value="1"/>
</dbReference>
<reference evidence="5" key="1">
    <citation type="submission" date="2014-05" db="EMBL/GenBank/DDBJ databases">
        <title>The genome and life-stage specific transcriptomes of Globodera pallida elucidate key aspects of plant parasitism by a cyst nematode.</title>
        <authorList>
            <person name="Cotton J.A."/>
            <person name="Lilley C.J."/>
            <person name="Jones L.M."/>
            <person name="Kikuchi T."/>
            <person name="Reid A.J."/>
            <person name="Thorpe P."/>
            <person name="Tsai I.J."/>
            <person name="Beasley H."/>
            <person name="Blok V."/>
            <person name="Cock P.J.A."/>
            <person name="Van den Akker S.E."/>
            <person name="Holroyd N."/>
            <person name="Hunt M."/>
            <person name="Mantelin S."/>
            <person name="Naghra H."/>
            <person name="Pain A."/>
            <person name="Palomares-Rius J.E."/>
            <person name="Zarowiecki M."/>
            <person name="Berriman M."/>
            <person name="Jones J.T."/>
            <person name="Urwin P.E."/>
        </authorList>
    </citation>
    <scope>NUCLEOTIDE SEQUENCE [LARGE SCALE GENOMIC DNA]</scope>
    <source>
        <strain evidence="5">Lindley</strain>
    </source>
</reference>
<dbReference type="GO" id="GO:0006289">
    <property type="term" value="P:nucleotide-excision repair"/>
    <property type="evidence" value="ECO:0007669"/>
    <property type="project" value="InterPro"/>
</dbReference>
<evidence type="ECO:0000256" key="2">
    <source>
        <dbReference type="ARBA" id="ARBA00022771"/>
    </source>
</evidence>
<evidence type="ECO:0000256" key="3">
    <source>
        <dbReference type="ARBA" id="ARBA00022833"/>
    </source>
</evidence>
<sequence>MDEDDGIGGGSEAFKWEQAYTEGLNIRSVLQEDEHGSVEESIRRMVMDEKRQRRMDRRPAKIRLGIMRYVHLAVDCSSAILSADFFPSRLAVALECLRNFVDKFFLLNPLSQMGLIAVRDKRAERICAFTSSVQPLVEALQDINATNCGGEFSLQSILQCALHSFQQRVHSVGGQSELKMRSVRCSIVSFGAEVFAFKRLCTTTAGKYSVALDEQHLALLLDEQVQPPPVKRRPGQQDTIVRMGFPQLRRVTDPSFCACHELNGETAPPSAIGGTADEPSKSALPRAFFCPQCGSRYCQTPVECRICGLLLLTAPQLARAHQHLESLPAFVETTIPDDENDKCCFACDEALVLKAYICPNCSTDFCIDCDLLLHESLQVCPACN</sequence>
<dbReference type="InterPro" id="IPR036465">
    <property type="entry name" value="vWFA_dom_sf"/>
</dbReference>
<keyword evidence="1" id="KW-0479">Metal-binding</keyword>
<evidence type="ECO:0000313" key="5">
    <source>
        <dbReference type="Proteomes" id="UP000050741"/>
    </source>
</evidence>
<dbReference type="InterPro" id="IPR012170">
    <property type="entry name" value="TFIIH_SSL1/p44"/>
</dbReference>
<dbReference type="Gene3D" id="3.30.40.10">
    <property type="entry name" value="Zinc/RING finger domain, C3HC4 (zinc finger)"/>
    <property type="match status" value="1"/>
</dbReference>
<dbReference type="Pfam" id="PF04056">
    <property type="entry name" value="Ssl1"/>
    <property type="match status" value="2"/>
</dbReference>
<evidence type="ECO:0000259" key="4">
    <source>
        <dbReference type="PROSITE" id="PS01357"/>
    </source>
</evidence>
<dbReference type="NCBIfam" id="TIGR00622">
    <property type="entry name" value="ssl1"/>
    <property type="match status" value="1"/>
</dbReference>
<reference evidence="6" key="2">
    <citation type="submission" date="2016-06" db="UniProtKB">
        <authorList>
            <consortium name="WormBaseParasite"/>
        </authorList>
    </citation>
    <scope>IDENTIFICATION</scope>
</reference>
<dbReference type="GO" id="GO:0000439">
    <property type="term" value="C:transcription factor TFIIH core complex"/>
    <property type="evidence" value="ECO:0007669"/>
    <property type="project" value="InterPro"/>
</dbReference>
<dbReference type="GO" id="GO:0006351">
    <property type="term" value="P:DNA-templated transcription"/>
    <property type="evidence" value="ECO:0007669"/>
    <property type="project" value="InterPro"/>
</dbReference>
<evidence type="ECO:0000313" key="6">
    <source>
        <dbReference type="WBParaSite" id="GPLIN_000131500"/>
    </source>
</evidence>
<dbReference type="WBParaSite" id="GPLIN_000131500">
    <property type="protein sequence ID" value="GPLIN_000131500"/>
    <property type="gene ID" value="GPLIN_000131500"/>
</dbReference>
<dbReference type="InterPro" id="IPR046349">
    <property type="entry name" value="C1-like_sf"/>
</dbReference>
<keyword evidence="5" id="KW-1185">Reference proteome</keyword>
<dbReference type="Gene3D" id="3.40.50.410">
    <property type="entry name" value="von Willebrand factor, type A domain"/>
    <property type="match status" value="1"/>
</dbReference>
<proteinExistence type="predicted"/>
<dbReference type="GO" id="GO:0006357">
    <property type="term" value="P:regulation of transcription by RNA polymerase II"/>
    <property type="evidence" value="ECO:0007669"/>
    <property type="project" value="TreeGrafter"/>
</dbReference>
<dbReference type="GO" id="GO:0005675">
    <property type="term" value="C:transcription factor TFIIH holo complex"/>
    <property type="evidence" value="ECO:0007669"/>
    <property type="project" value="TreeGrafter"/>
</dbReference>
<dbReference type="PANTHER" id="PTHR12695:SF2">
    <property type="entry name" value="GENERAL TRANSCRIPTION FACTOR IIH SUBUNIT 2-RELATED"/>
    <property type="match status" value="1"/>
</dbReference>
<feature type="domain" description="ZZ-type" evidence="4">
    <location>
        <begin position="358"/>
        <end position="383"/>
    </location>
</feature>
<dbReference type="InterPro" id="IPR004595">
    <property type="entry name" value="TFIIH_C1-like_dom"/>
</dbReference>
<dbReference type="InterPro" id="IPR013083">
    <property type="entry name" value="Znf_RING/FYVE/PHD"/>
</dbReference>
<organism evidence="5 6">
    <name type="scientific">Globodera pallida</name>
    <name type="common">Potato cyst nematode worm</name>
    <name type="synonym">Heterodera pallida</name>
    <dbReference type="NCBI Taxonomy" id="36090"/>
    <lineage>
        <taxon>Eukaryota</taxon>
        <taxon>Metazoa</taxon>
        <taxon>Ecdysozoa</taxon>
        <taxon>Nematoda</taxon>
        <taxon>Chromadorea</taxon>
        <taxon>Rhabditida</taxon>
        <taxon>Tylenchina</taxon>
        <taxon>Tylenchomorpha</taxon>
        <taxon>Tylenchoidea</taxon>
        <taxon>Heteroderidae</taxon>
        <taxon>Heteroderinae</taxon>
        <taxon>Globodera</taxon>
    </lineage>
</organism>